<dbReference type="GO" id="GO:0000398">
    <property type="term" value="P:mRNA splicing, via spliceosome"/>
    <property type="evidence" value="ECO:0007669"/>
    <property type="project" value="TreeGrafter"/>
</dbReference>
<keyword evidence="6" id="KW-1185">Reference proteome</keyword>
<feature type="repeat" description="WD" evidence="3">
    <location>
        <begin position="642"/>
        <end position="683"/>
    </location>
</feature>
<dbReference type="PANTHER" id="PTHR19846:SF0">
    <property type="entry name" value="PRE-MRNA PROCESSING FACTOR 4"/>
    <property type="match status" value="1"/>
</dbReference>
<dbReference type="InterPro" id="IPR036322">
    <property type="entry name" value="WD40_repeat_dom_sf"/>
</dbReference>
<feature type="repeat" description="WD" evidence="3">
    <location>
        <begin position="685"/>
        <end position="726"/>
    </location>
</feature>
<feature type="repeat" description="WD" evidence="3">
    <location>
        <begin position="771"/>
        <end position="812"/>
    </location>
</feature>
<evidence type="ECO:0000256" key="1">
    <source>
        <dbReference type="ARBA" id="ARBA00022574"/>
    </source>
</evidence>
<proteinExistence type="predicted"/>
<dbReference type="GO" id="GO:0046540">
    <property type="term" value="C:U4/U6 x U5 tri-snRNP complex"/>
    <property type="evidence" value="ECO:0007669"/>
    <property type="project" value="TreeGrafter"/>
</dbReference>
<evidence type="ECO:0000256" key="2">
    <source>
        <dbReference type="ARBA" id="ARBA00022737"/>
    </source>
</evidence>
<dbReference type="PROSITE" id="PS50294">
    <property type="entry name" value="WD_REPEATS_REGION"/>
    <property type="match status" value="10"/>
</dbReference>
<dbReference type="SUPFAM" id="SSF52540">
    <property type="entry name" value="P-loop containing nucleoside triphosphate hydrolases"/>
    <property type="match status" value="1"/>
</dbReference>
<dbReference type="PANTHER" id="PTHR19846">
    <property type="entry name" value="WD40 REPEAT PROTEIN"/>
    <property type="match status" value="1"/>
</dbReference>
<dbReference type="CDD" id="cd00200">
    <property type="entry name" value="WD40"/>
    <property type="match status" value="2"/>
</dbReference>
<dbReference type="SMART" id="SM00320">
    <property type="entry name" value="WD40"/>
    <property type="match status" value="11"/>
</dbReference>
<keyword evidence="1 3" id="KW-0853">WD repeat</keyword>
<evidence type="ECO:0000259" key="4">
    <source>
        <dbReference type="PROSITE" id="PS50837"/>
    </source>
</evidence>
<feature type="repeat" description="WD" evidence="3">
    <location>
        <begin position="986"/>
        <end position="1027"/>
    </location>
</feature>
<evidence type="ECO:0000313" key="5">
    <source>
        <dbReference type="EMBL" id="KIM88177.1"/>
    </source>
</evidence>
<dbReference type="InterPro" id="IPR019775">
    <property type="entry name" value="WD40_repeat_CS"/>
</dbReference>
<feature type="repeat" description="WD" evidence="3">
    <location>
        <begin position="900"/>
        <end position="941"/>
    </location>
</feature>
<dbReference type="HOGENOM" id="CLU_000288_6_3_1"/>
<dbReference type="PROSITE" id="PS00678">
    <property type="entry name" value="WD_REPEATS_1"/>
    <property type="match status" value="9"/>
</dbReference>
<dbReference type="PROSITE" id="PS50082">
    <property type="entry name" value="WD_REPEATS_2"/>
    <property type="match status" value="10"/>
</dbReference>
<dbReference type="Gene3D" id="3.40.50.300">
    <property type="entry name" value="P-loop containing nucleotide triphosphate hydrolases"/>
    <property type="match status" value="1"/>
</dbReference>
<dbReference type="GO" id="GO:0017070">
    <property type="term" value="F:U6 snRNA binding"/>
    <property type="evidence" value="ECO:0007669"/>
    <property type="project" value="TreeGrafter"/>
</dbReference>
<name>A0A0C3CEM6_PILCF</name>
<feature type="repeat" description="WD" evidence="3">
    <location>
        <begin position="728"/>
        <end position="769"/>
    </location>
</feature>
<evidence type="ECO:0000313" key="6">
    <source>
        <dbReference type="Proteomes" id="UP000054166"/>
    </source>
</evidence>
<dbReference type="InterPro" id="IPR007111">
    <property type="entry name" value="NACHT_NTPase"/>
</dbReference>
<organism evidence="5 6">
    <name type="scientific">Piloderma croceum (strain F 1598)</name>
    <dbReference type="NCBI Taxonomy" id="765440"/>
    <lineage>
        <taxon>Eukaryota</taxon>
        <taxon>Fungi</taxon>
        <taxon>Dikarya</taxon>
        <taxon>Basidiomycota</taxon>
        <taxon>Agaricomycotina</taxon>
        <taxon>Agaricomycetes</taxon>
        <taxon>Agaricomycetidae</taxon>
        <taxon>Atheliales</taxon>
        <taxon>Atheliaceae</taxon>
        <taxon>Piloderma</taxon>
    </lineage>
</organism>
<dbReference type="Gene3D" id="2.130.10.10">
    <property type="entry name" value="YVTN repeat-like/Quinoprotein amine dehydrogenase"/>
    <property type="match status" value="5"/>
</dbReference>
<dbReference type="PRINTS" id="PR00320">
    <property type="entry name" value="GPROTEINBRPT"/>
</dbReference>
<keyword evidence="2" id="KW-0677">Repeat</keyword>
<sequence length="1156" mass="126906">MAYPNIDARHGMFNHVGRDLYIAPDRDESTGRILRQLQPACMDASDRAECLPGTRVAMIQLIMDWALDPISTQNIFWVHGLAGIGKSTLSTTIANRCRDQGHLGAFLFFSRDVAERSNPATVIRTLAYQIGLFNTRAGEAIATAIAKFPSVCLSPLSVQFQKLIVEPLASVTDEQTTLVLVIDGLDECGTAKKRELLLEVLVEKLIQLPPSIRILITSRSEHDICSAFGQRPQFLEQKFDIASGVNTDDISSYLHHRMERVRSKTKGLSLGNQRPNEDDIRRLTERASGLFVWASTASDFIDGYDPRKRMDIVLKGGVASEAEDTLDILYRTALESAGNWDDEDFVADFISLVGLVLVAQHPLSSTAIDRLLCTGRPCAYTISHLGCVLQQTPTVRPLHPSFADFLTTRSRCGRNIWFFDRIPCKLNLAILCLRRLSQVLCRNICSMTLSVDLEDETLAEDVKYACMFWIEHICAIKDEITSVILDLDFFLNRHLLHWLEAMSILRKSRDAIGLLDKLFIWMTSECPNSGILIELVYDACRLSRTFAASIEEHPLLVYFSALPFAPVTSAIYQMFHDVDTFPTIAGGYQQSWTPQLLVMAGHEGFVRSVASSPDGNRVVSGSDDHTVRVWDARTGAQIFPPLRGHQGLVYAVAFSPDGILIISGSGDGIIRVWDARTGAEVLPLLRGHEREVWTVAFSPNGSRIASGSGDKTVRIWDIISGAEVLPALRGHENSVRSVVFCPDGTRIVSGSDDHTIRIWDANTGGEVLAPLRGHNDVVRAIALSPDGTRIVSGSNDQTIRIWDANSGVQLLPPLRGHSEAVQSVAFSPDGLRIASGSSDHTIRIWNANSDAEALLVLRRHDASVKSVSFSLNGAWITSGSSDKTVRVWHTTASDANLPSAPGHKDVVRAIAFSPDGTRVVSGSNDKTIRVWDARSGVEVVPAMKGHEGMILSVAFSPDGSQIVSGSEDTTVRVWDASSGDEVLAPLRGHDDLVRSVAFSPDGRKIVSGSRDRSIRVWNVGSGTEAIPPVNEHFVRSVAFSSDGTRIISGSRRNGKTRSVWDAKGSRLSRSSTSDNFSRRNIDVVQDRWIVDFSDNRTISFLPYMIDVDICLATNGKSIAIGTPGGRVFVLHFPPSLFTSSESRVIKGRGRPIARRS</sequence>
<reference evidence="6" key="2">
    <citation type="submission" date="2015-01" db="EMBL/GenBank/DDBJ databases">
        <title>Evolutionary Origins and Diversification of the Mycorrhizal Mutualists.</title>
        <authorList>
            <consortium name="DOE Joint Genome Institute"/>
            <consortium name="Mycorrhizal Genomics Consortium"/>
            <person name="Kohler A."/>
            <person name="Kuo A."/>
            <person name="Nagy L.G."/>
            <person name="Floudas D."/>
            <person name="Copeland A."/>
            <person name="Barry K.W."/>
            <person name="Cichocki N."/>
            <person name="Veneault-Fourrey C."/>
            <person name="LaButti K."/>
            <person name="Lindquist E.A."/>
            <person name="Lipzen A."/>
            <person name="Lundell T."/>
            <person name="Morin E."/>
            <person name="Murat C."/>
            <person name="Riley R."/>
            <person name="Ohm R."/>
            <person name="Sun H."/>
            <person name="Tunlid A."/>
            <person name="Henrissat B."/>
            <person name="Grigoriev I.V."/>
            <person name="Hibbett D.S."/>
            <person name="Martin F."/>
        </authorList>
    </citation>
    <scope>NUCLEOTIDE SEQUENCE [LARGE SCALE GENOMIC DNA]</scope>
    <source>
        <strain evidence="6">F 1598</strain>
    </source>
</reference>
<dbReference type="OrthoDB" id="538223at2759"/>
<dbReference type="EMBL" id="KN832977">
    <property type="protein sequence ID" value="KIM88177.1"/>
    <property type="molecule type" value="Genomic_DNA"/>
</dbReference>
<feature type="repeat" description="WD" evidence="3">
    <location>
        <begin position="814"/>
        <end position="855"/>
    </location>
</feature>
<dbReference type="Pfam" id="PF00400">
    <property type="entry name" value="WD40"/>
    <property type="match status" value="11"/>
</dbReference>
<evidence type="ECO:0000256" key="3">
    <source>
        <dbReference type="PROSITE-ProRule" id="PRU00221"/>
    </source>
</evidence>
<gene>
    <name evidence="5" type="ORF">PILCRDRAFT_3212</name>
</gene>
<dbReference type="AlphaFoldDB" id="A0A0C3CEM6"/>
<dbReference type="PROSITE" id="PS50837">
    <property type="entry name" value="NACHT"/>
    <property type="match status" value="1"/>
</dbReference>
<feature type="domain" description="NACHT" evidence="4">
    <location>
        <begin position="74"/>
        <end position="220"/>
    </location>
</feature>
<dbReference type="GO" id="GO:0030621">
    <property type="term" value="F:U4 snRNA binding"/>
    <property type="evidence" value="ECO:0007669"/>
    <property type="project" value="TreeGrafter"/>
</dbReference>
<reference evidence="5 6" key="1">
    <citation type="submission" date="2014-04" db="EMBL/GenBank/DDBJ databases">
        <authorList>
            <consortium name="DOE Joint Genome Institute"/>
            <person name="Kuo A."/>
            <person name="Tarkka M."/>
            <person name="Buscot F."/>
            <person name="Kohler A."/>
            <person name="Nagy L.G."/>
            <person name="Floudas D."/>
            <person name="Copeland A."/>
            <person name="Barry K.W."/>
            <person name="Cichocki N."/>
            <person name="Veneault-Fourrey C."/>
            <person name="LaButti K."/>
            <person name="Lindquist E.A."/>
            <person name="Lipzen A."/>
            <person name="Lundell T."/>
            <person name="Morin E."/>
            <person name="Murat C."/>
            <person name="Sun H."/>
            <person name="Tunlid A."/>
            <person name="Henrissat B."/>
            <person name="Grigoriev I.V."/>
            <person name="Hibbett D.S."/>
            <person name="Martin F."/>
            <person name="Nordberg H.P."/>
            <person name="Cantor M.N."/>
            <person name="Hua S.X."/>
        </authorList>
    </citation>
    <scope>NUCLEOTIDE SEQUENCE [LARGE SCALE GENOMIC DNA]</scope>
    <source>
        <strain evidence="5 6">F 1598</strain>
    </source>
</reference>
<accession>A0A0C3CEM6</accession>
<dbReference type="InterPro" id="IPR020472">
    <property type="entry name" value="WD40_PAC1"/>
</dbReference>
<protein>
    <recommendedName>
        <fullName evidence="4">NACHT domain-containing protein</fullName>
    </recommendedName>
</protein>
<dbReference type="InterPro" id="IPR001680">
    <property type="entry name" value="WD40_rpt"/>
</dbReference>
<dbReference type="InParanoid" id="A0A0C3CEM6"/>
<feature type="repeat" description="WD" evidence="3">
    <location>
        <begin position="599"/>
        <end position="640"/>
    </location>
</feature>
<dbReference type="InterPro" id="IPR056884">
    <property type="entry name" value="NPHP3-like_N"/>
</dbReference>
<feature type="repeat" description="WD" evidence="3">
    <location>
        <begin position="857"/>
        <end position="888"/>
    </location>
</feature>
<feature type="repeat" description="WD" evidence="3">
    <location>
        <begin position="943"/>
        <end position="984"/>
    </location>
</feature>
<dbReference type="InterPro" id="IPR015943">
    <property type="entry name" value="WD40/YVTN_repeat-like_dom_sf"/>
</dbReference>
<dbReference type="Pfam" id="PF24883">
    <property type="entry name" value="NPHP3_N"/>
    <property type="match status" value="1"/>
</dbReference>
<dbReference type="SUPFAM" id="SSF50978">
    <property type="entry name" value="WD40 repeat-like"/>
    <property type="match status" value="2"/>
</dbReference>
<dbReference type="STRING" id="765440.A0A0C3CEM6"/>
<dbReference type="InterPro" id="IPR027417">
    <property type="entry name" value="P-loop_NTPase"/>
</dbReference>
<dbReference type="Proteomes" id="UP000054166">
    <property type="component" value="Unassembled WGS sequence"/>
</dbReference>